<keyword evidence="11 15" id="KW-0819">tRNA processing</keyword>
<dbReference type="InterPro" id="IPR029026">
    <property type="entry name" value="tRNA_m1G_MTases_N"/>
</dbReference>
<evidence type="ECO:0000256" key="2">
    <source>
        <dbReference type="ARBA" id="ARBA00004496"/>
    </source>
</evidence>
<evidence type="ECO:0000259" key="18">
    <source>
        <dbReference type="Pfam" id="PF01746"/>
    </source>
</evidence>
<dbReference type="PIRSF" id="PIRSF000386">
    <property type="entry name" value="tRNA_mtase"/>
    <property type="match status" value="1"/>
</dbReference>
<keyword evidence="10 15" id="KW-0949">S-adenosyl-L-methionine</keyword>
<dbReference type="SUPFAM" id="SSF75217">
    <property type="entry name" value="alpha/beta knot"/>
    <property type="match status" value="1"/>
</dbReference>
<evidence type="ECO:0000313" key="20">
    <source>
        <dbReference type="Proteomes" id="UP000267654"/>
    </source>
</evidence>
<evidence type="ECO:0000256" key="4">
    <source>
        <dbReference type="ARBA" id="ARBA00011738"/>
    </source>
</evidence>
<evidence type="ECO:0000256" key="3">
    <source>
        <dbReference type="ARBA" id="ARBA00007630"/>
    </source>
</evidence>
<dbReference type="GO" id="GO:0002939">
    <property type="term" value="P:tRNA N1-guanine methylation"/>
    <property type="evidence" value="ECO:0007669"/>
    <property type="project" value="TreeGrafter"/>
</dbReference>
<evidence type="ECO:0000256" key="13">
    <source>
        <dbReference type="ARBA" id="ARBA00033392"/>
    </source>
</evidence>
<dbReference type="EC" id="2.1.1.228" evidence="5 15"/>
<feature type="binding site" evidence="15 16">
    <location>
        <position position="113"/>
    </location>
    <ligand>
        <name>S-adenosyl-L-methionine</name>
        <dbReference type="ChEBI" id="CHEBI:59789"/>
    </ligand>
</feature>
<comment type="similarity">
    <text evidence="3 15 17">Belongs to the RNA methyltransferase TrmD family.</text>
</comment>
<dbReference type="GO" id="GO:0052906">
    <property type="term" value="F:tRNA (guanine(37)-N1)-methyltransferase activity"/>
    <property type="evidence" value="ECO:0007669"/>
    <property type="project" value="UniProtKB-UniRule"/>
</dbReference>
<dbReference type="Gene3D" id="3.40.1280.10">
    <property type="match status" value="1"/>
</dbReference>
<comment type="catalytic activity">
    <reaction evidence="14 15 17">
        <text>guanosine(37) in tRNA + S-adenosyl-L-methionine = N(1)-methylguanosine(37) in tRNA + S-adenosyl-L-homocysteine + H(+)</text>
        <dbReference type="Rhea" id="RHEA:36899"/>
        <dbReference type="Rhea" id="RHEA-COMP:10145"/>
        <dbReference type="Rhea" id="RHEA-COMP:10147"/>
        <dbReference type="ChEBI" id="CHEBI:15378"/>
        <dbReference type="ChEBI" id="CHEBI:57856"/>
        <dbReference type="ChEBI" id="CHEBI:59789"/>
        <dbReference type="ChEBI" id="CHEBI:73542"/>
        <dbReference type="ChEBI" id="CHEBI:74269"/>
        <dbReference type="EC" id="2.1.1.228"/>
    </reaction>
</comment>
<evidence type="ECO:0000256" key="12">
    <source>
        <dbReference type="ARBA" id="ARBA00029736"/>
    </source>
</evidence>
<accession>A0A662DBJ9</accession>
<comment type="caution">
    <text evidence="19">The sequence shown here is derived from an EMBL/GenBank/DDBJ whole genome shotgun (WGS) entry which is preliminary data.</text>
</comment>
<organism evidence="19 20">
    <name type="scientific">Aerophobetes bacterium</name>
    <dbReference type="NCBI Taxonomy" id="2030807"/>
    <lineage>
        <taxon>Bacteria</taxon>
        <taxon>Candidatus Aerophobota</taxon>
    </lineage>
</organism>
<evidence type="ECO:0000256" key="6">
    <source>
        <dbReference type="ARBA" id="ARBA00014679"/>
    </source>
</evidence>
<dbReference type="AlphaFoldDB" id="A0A662DBJ9"/>
<dbReference type="CDD" id="cd18080">
    <property type="entry name" value="TrmD-like"/>
    <property type="match status" value="1"/>
</dbReference>
<evidence type="ECO:0000313" key="19">
    <source>
        <dbReference type="EMBL" id="RLE11693.1"/>
    </source>
</evidence>
<feature type="domain" description="tRNA methyltransferase TRMD/TRM10-type" evidence="18">
    <location>
        <begin position="1"/>
        <end position="226"/>
    </location>
</feature>
<protein>
    <recommendedName>
        <fullName evidence="6 15">tRNA (guanine-N(1)-)-methyltransferase</fullName>
        <ecNumber evidence="5 15">2.1.1.228</ecNumber>
    </recommendedName>
    <alternativeName>
        <fullName evidence="12 15">M1G-methyltransferase</fullName>
    </alternativeName>
    <alternativeName>
        <fullName evidence="13 15">tRNA [GM37] methyltransferase</fullName>
    </alternativeName>
</protein>
<comment type="function">
    <text evidence="1 15 17">Specifically methylates guanosine-37 in various tRNAs.</text>
</comment>
<evidence type="ECO:0000256" key="10">
    <source>
        <dbReference type="ARBA" id="ARBA00022691"/>
    </source>
</evidence>
<dbReference type="EMBL" id="QMQB01000221">
    <property type="protein sequence ID" value="RLE11693.1"/>
    <property type="molecule type" value="Genomic_DNA"/>
</dbReference>
<evidence type="ECO:0000256" key="14">
    <source>
        <dbReference type="ARBA" id="ARBA00047783"/>
    </source>
</evidence>
<sequence length="246" mass="28471">MRIDIITLFPSMFKGPFEESIIKRAQQKGIVEIHLHNLRDFTTDRHRTVDDAPFGGGAGMVMKVEPIYRALNHIKKELKKEGKVILLSPQGRKLTQELVAELKEENSLILICGRYEGVDERVREHLIDKEISIGDYVLSGGELPAMVLVDALVRLLPGAVGNERSVREDSFYRGLLDYPQYTRPAEFMGWKVPEVLRSGDHQKIEEWRRIQMLKRTLQRRADLLEKAKLTPEERKYLEEIKKIKNL</sequence>
<evidence type="ECO:0000256" key="17">
    <source>
        <dbReference type="RuleBase" id="RU003464"/>
    </source>
</evidence>
<reference evidence="19 20" key="1">
    <citation type="submission" date="2018-06" db="EMBL/GenBank/DDBJ databases">
        <title>Extensive metabolic versatility and redundancy in microbially diverse, dynamic hydrothermal sediments.</title>
        <authorList>
            <person name="Dombrowski N."/>
            <person name="Teske A."/>
            <person name="Baker B.J."/>
        </authorList>
    </citation>
    <scope>NUCLEOTIDE SEQUENCE [LARGE SCALE GENOMIC DNA]</scope>
    <source>
        <strain evidence="19">B19_G9</strain>
    </source>
</reference>
<dbReference type="PANTHER" id="PTHR46417:SF1">
    <property type="entry name" value="TRNA (GUANINE-N(1)-)-METHYLTRANSFERASE"/>
    <property type="match status" value="1"/>
</dbReference>
<keyword evidence="7 15" id="KW-0963">Cytoplasm</keyword>
<evidence type="ECO:0000256" key="16">
    <source>
        <dbReference type="PIRSR" id="PIRSR000386-1"/>
    </source>
</evidence>
<dbReference type="HAMAP" id="MF_00605">
    <property type="entry name" value="TrmD"/>
    <property type="match status" value="1"/>
</dbReference>
<evidence type="ECO:0000256" key="11">
    <source>
        <dbReference type="ARBA" id="ARBA00022694"/>
    </source>
</evidence>
<dbReference type="NCBIfam" id="NF000648">
    <property type="entry name" value="PRK00026.1"/>
    <property type="match status" value="1"/>
</dbReference>
<dbReference type="FunFam" id="3.40.1280.10:FF:000001">
    <property type="entry name" value="tRNA (guanine-N(1)-)-methyltransferase"/>
    <property type="match status" value="1"/>
</dbReference>
<dbReference type="NCBIfam" id="TIGR00088">
    <property type="entry name" value="trmD"/>
    <property type="match status" value="1"/>
</dbReference>
<evidence type="ECO:0000256" key="8">
    <source>
        <dbReference type="ARBA" id="ARBA00022603"/>
    </source>
</evidence>
<feature type="binding site" evidence="15 16">
    <location>
        <begin position="133"/>
        <end position="138"/>
    </location>
    <ligand>
        <name>S-adenosyl-L-methionine</name>
        <dbReference type="ChEBI" id="CHEBI:59789"/>
    </ligand>
</feature>
<keyword evidence="9 15" id="KW-0808">Transferase</keyword>
<evidence type="ECO:0000256" key="9">
    <source>
        <dbReference type="ARBA" id="ARBA00022679"/>
    </source>
</evidence>
<dbReference type="InterPro" id="IPR002649">
    <property type="entry name" value="tRNA_m1G_MeTrfase_TrmD"/>
</dbReference>
<dbReference type="Proteomes" id="UP000267654">
    <property type="component" value="Unassembled WGS sequence"/>
</dbReference>
<keyword evidence="8 15" id="KW-0489">Methyltransferase</keyword>
<proteinExistence type="inferred from homology"/>
<dbReference type="GO" id="GO:0005829">
    <property type="term" value="C:cytosol"/>
    <property type="evidence" value="ECO:0007669"/>
    <property type="project" value="TreeGrafter"/>
</dbReference>
<dbReference type="InterPro" id="IPR029028">
    <property type="entry name" value="Alpha/beta_knot_MTases"/>
</dbReference>
<comment type="subunit">
    <text evidence="4 15 17">Homodimer.</text>
</comment>
<dbReference type="InterPro" id="IPR023148">
    <property type="entry name" value="tRNA_m1G_MeTrfase_C_sf"/>
</dbReference>
<evidence type="ECO:0000256" key="1">
    <source>
        <dbReference type="ARBA" id="ARBA00002634"/>
    </source>
</evidence>
<evidence type="ECO:0000256" key="7">
    <source>
        <dbReference type="ARBA" id="ARBA00022490"/>
    </source>
</evidence>
<gene>
    <name evidence="15" type="primary">trmD</name>
    <name evidence="19" type="ORF">DRI96_05785</name>
</gene>
<evidence type="ECO:0000256" key="5">
    <source>
        <dbReference type="ARBA" id="ARBA00012807"/>
    </source>
</evidence>
<dbReference type="Pfam" id="PF01746">
    <property type="entry name" value="tRNA_m1G_MT"/>
    <property type="match status" value="1"/>
</dbReference>
<dbReference type="FunFam" id="1.10.1270.20:FF:000001">
    <property type="entry name" value="tRNA (guanine-N(1)-)-methyltransferase"/>
    <property type="match status" value="1"/>
</dbReference>
<evidence type="ECO:0000256" key="15">
    <source>
        <dbReference type="HAMAP-Rule" id="MF_00605"/>
    </source>
</evidence>
<dbReference type="Gene3D" id="1.10.1270.20">
    <property type="entry name" value="tRNA(m1g37)methyltransferase, domain 2"/>
    <property type="match status" value="1"/>
</dbReference>
<name>A0A662DBJ9_UNCAE</name>
<dbReference type="InterPro" id="IPR016009">
    <property type="entry name" value="tRNA_MeTrfase_TRMD/TRM10"/>
</dbReference>
<dbReference type="PANTHER" id="PTHR46417">
    <property type="entry name" value="TRNA (GUANINE-N(1)-)-METHYLTRANSFERASE"/>
    <property type="match status" value="1"/>
</dbReference>
<comment type="subcellular location">
    <subcellularLocation>
        <location evidence="2 15 17">Cytoplasm</location>
    </subcellularLocation>
</comment>